<evidence type="ECO:0000256" key="11">
    <source>
        <dbReference type="SAM" id="Phobius"/>
    </source>
</evidence>
<accession>A0A2D0SD91</accession>
<sequence>MLETRSQEHLSRHLVSFESALLDCRAKMLEHSGPDVKFVNKYCPSSSSSSSASSSSSSSAREMKILATLRGSLSRKYPQKNGEVLSAQYGINLLLVGLALMLALAYQGPTVTEETVLAFLTTLMLMQVLWMICYVARLERKRNEPPERDADAATSWIRGGLTLLALLSLITDAFRVGNFVGYQECVSPILGVYPVIHALHTVSQVHFLWFHVKDVIKRYETFERFGVIHAVFTNLLVWSNGVMTEAEHALNDHKRRLSAVGYFNFTVGEGNQPNCNCTTSACSMFSSGLYYLCPFNIEYHILVSVLLFVMWKNVGRTLERRTNQKPASSAPLLTGSGDGPFLLLGSALGLLALASAITVLVIYIIHVEESLEARHAAISMFYWFGIIILACMSVAGAVGLVIYRLEDWPMDTAPNPARTLDSKLLLGSSIGSWLVCWCSVIAVGGATNSPTYRWANLGYAILLVLEKCVQNLFVVESLYRRRREPEERPALCTTHNSILNPSQGNEKIFAVYDGIINHGYESPDKHCENEKQTYGGNNGNVSHSLGHGMPETPNRQKQVLKNIAIFLFMCNISLWILPAFGCRPQFDNGLEEASFGFPIWSTVLNFALPMSLFYRMHSVAVLFEVFRKI</sequence>
<evidence type="ECO:0000313" key="12">
    <source>
        <dbReference type="Proteomes" id="UP000221080"/>
    </source>
</evidence>
<evidence type="ECO:0000256" key="5">
    <source>
        <dbReference type="ARBA" id="ARBA00022692"/>
    </source>
</evidence>
<evidence type="ECO:0000256" key="10">
    <source>
        <dbReference type="ARBA" id="ARBA00023303"/>
    </source>
</evidence>
<keyword evidence="9 11" id="KW-0472">Membrane</keyword>
<comment type="similarity">
    <text evidence="2">Belongs to the otopetrin family.</text>
</comment>
<feature type="transmembrane region" description="Helical" evidence="11">
    <location>
        <begin position="84"/>
        <end position="104"/>
    </location>
</feature>
<dbReference type="STRING" id="7998.ENSIPUP00000000523"/>
<evidence type="ECO:0000256" key="9">
    <source>
        <dbReference type="ARBA" id="ARBA00023136"/>
    </source>
</evidence>
<evidence type="ECO:0000256" key="8">
    <source>
        <dbReference type="ARBA" id="ARBA00023065"/>
    </source>
</evidence>
<dbReference type="Pfam" id="PF03189">
    <property type="entry name" value="Otopetrin"/>
    <property type="match status" value="3"/>
</dbReference>
<dbReference type="Proteomes" id="UP000221080">
    <property type="component" value="Chromosome 2"/>
</dbReference>
<evidence type="ECO:0000256" key="3">
    <source>
        <dbReference type="ARBA" id="ARBA00022448"/>
    </source>
</evidence>
<dbReference type="InterPro" id="IPR004878">
    <property type="entry name" value="Otopetrin"/>
</dbReference>
<feature type="transmembrane region" description="Helical" evidence="11">
    <location>
        <begin position="559"/>
        <end position="577"/>
    </location>
</feature>
<dbReference type="CTD" id="133060"/>
<keyword evidence="4" id="KW-1003">Cell membrane</keyword>
<keyword evidence="6" id="KW-0375">Hydrogen ion transport</keyword>
<dbReference type="OrthoDB" id="6429739at2759"/>
<organism evidence="12 13">
    <name type="scientific">Ictalurus punctatus</name>
    <name type="common">Channel catfish</name>
    <name type="synonym">Silurus punctatus</name>
    <dbReference type="NCBI Taxonomy" id="7998"/>
    <lineage>
        <taxon>Eukaryota</taxon>
        <taxon>Metazoa</taxon>
        <taxon>Chordata</taxon>
        <taxon>Craniata</taxon>
        <taxon>Vertebrata</taxon>
        <taxon>Euteleostomi</taxon>
        <taxon>Actinopterygii</taxon>
        <taxon>Neopterygii</taxon>
        <taxon>Teleostei</taxon>
        <taxon>Ostariophysi</taxon>
        <taxon>Siluriformes</taxon>
        <taxon>Ictaluridae</taxon>
        <taxon>Ictalurus</taxon>
    </lineage>
</organism>
<feature type="transmembrane region" description="Helical" evidence="11">
    <location>
        <begin position="597"/>
        <end position="614"/>
    </location>
</feature>
<reference evidence="12" key="1">
    <citation type="journal article" date="2016" name="Nat. Commun.">
        <title>The channel catfish genome sequence provides insights into the evolution of scale formation in teleosts.</title>
        <authorList>
            <person name="Liu Z."/>
            <person name="Liu S."/>
            <person name="Yao J."/>
            <person name="Bao L."/>
            <person name="Zhang J."/>
            <person name="Li Y."/>
            <person name="Jiang C."/>
            <person name="Sun L."/>
            <person name="Wang R."/>
            <person name="Zhang Y."/>
            <person name="Zhou T."/>
            <person name="Zeng Q."/>
            <person name="Fu Q."/>
            <person name="Gao S."/>
            <person name="Li N."/>
            <person name="Koren S."/>
            <person name="Jiang Y."/>
            <person name="Zimin A."/>
            <person name="Xu P."/>
            <person name="Phillippy A.M."/>
            <person name="Geng X."/>
            <person name="Song L."/>
            <person name="Sun F."/>
            <person name="Li C."/>
            <person name="Wang X."/>
            <person name="Chen A."/>
            <person name="Jin Y."/>
            <person name="Yuan Z."/>
            <person name="Yang Y."/>
            <person name="Tan S."/>
            <person name="Peatman E."/>
            <person name="Lu J."/>
            <person name="Qin Z."/>
            <person name="Dunham R."/>
            <person name="Li Z."/>
            <person name="Sonstegard T."/>
            <person name="Feng J."/>
            <person name="Danzmann R.G."/>
            <person name="Schroeder S."/>
            <person name="Scheffler B."/>
            <person name="Duke M.V."/>
            <person name="Ballard L."/>
            <person name="Kucuktas H."/>
            <person name="Kaltenboeck L."/>
            <person name="Liu H."/>
            <person name="Armbruster J."/>
            <person name="Xie Y."/>
            <person name="Kirby M.L."/>
            <person name="Tian Y."/>
            <person name="Flanagan M.E."/>
            <person name="Mu W."/>
            <person name="Waldbieser G.C."/>
        </authorList>
    </citation>
    <scope>NUCLEOTIDE SEQUENCE [LARGE SCALE GENOMIC DNA]</scope>
    <source>
        <strain evidence="12">SDA103</strain>
    </source>
</reference>
<feature type="transmembrane region" description="Helical" evidence="11">
    <location>
        <begin position="424"/>
        <end position="445"/>
    </location>
</feature>
<reference evidence="13" key="2">
    <citation type="submission" date="2025-08" db="UniProtKB">
        <authorList>
            <consortium name="RefSeq"/>
        </authorList>
    </citation>
    <scope>IDENTIFICATION</scope>
    <source>
        <tissue evidence="13">Blood</tissue>
    </source>
</reference>
<gene>
    <name evidence="13" type="primary">otop1</name>
</gene>
<evidence type="ECO:0000256" key="2">
    <source>
        <dbReference type="ARBA" id="ARBA00006513"/>
    </source>
</evidence>
<feature type="transmembrane region" description="Helical" evidence="11">
    <location>
        <begin position="116"/>
        <end position="136"/>
    </location>
</feature>
<evidence type="ECO:0000313" key="13">
    <source>
        <dbReference type="RefSeq" id="XP_017340693.1"/>
    </source>
</evidence>
<feature type="transmembrane region" description="Helical" evidence="11">
    <location>
        <begin position="289"/>
        <end position="311"/>
    </location>
</feature>
<keyword evidence="5 11" id="KW-0812">Transmembrane</keyword>
<dbReference type="PANTHER" id="PTHR21522">
    <property type="entry name" value="PROTON CHANNEL OTOP"/>
    <property type="match status" value="1"/>
</dbReference>
<dbReference type="PANTHER" id="PTHR21522:SF19">
    <property type="entry name" value="PROTON CHANNEL OTOP1"/>
    <property type="match status" value="1"/>
</dbReference>
<protein>
    <submittedName>
        <fullName evidence="13">Proton channel OTOP1</fullName>
    </submittedName>
</protein>
<dbReference type="AlphaFoldDB" id="A0A2D0SD91"/>
<keyword evidence="10" id="KW-0407">Ion channel</keyword>
<keyword evidence="7 11" id="KW-1133">Transmembrane helix</keyword>
<dbReference type="GO" id="GO:0015252">
    <property type="term" value="F:proton channel activity"/>
    <property type="evidence" value="ECO:0007669"/>
    <property type="project" value="InterPro"/>
</dbReference>
<proteinExistence type="inferred from homology"/>
<keyword evidence="8" id="KW-0406">Ion transport</keyword>
<dbReference type="RefSeq" id="XP_017340693.1">
    <property type="nucleotide sequence ID" value="XM_017485204.3"/>
</dbReference>
<feature type="transmembrane region" description="Helical" evidence="11">
    <location>
        <begin position="380"/>
        <end position="403"/>
    </location>
</feature>
<dbReference type="GO" id="GO:0005886">
    <property type="term" value="C:plasma membrane"/>
    <property type="evidence" value="ECO:0007669"/>
    <property type="project" value="UniProtKB-SubCell"/>
</dbReference>
<feature type="transmembrane region" description="Helical" evidence="11">
    <location>
        <begin position="341"/>
        <end position="365"/>
    </location>
</feature>
<comment type="subcellular location">
    <subcellularLocation>
        <location evidence="1">Cell membrane</location>
        <topology evidence="1">Multi-pass membrane protein</topology>
    </subcellularLocation>
</comment>
<dbReference type="GeneID" id="108274810"/>
<dbReference type="GO" id="GO:0042472">
    <property type="term" value="P:inner ear morphogenesis"/>
    <property type="evidence" value="ECO:0007669"/>
    <property type="project" value="TreeGrafter"/>
</dbReference>
<keyword evidence="12" id="KW-1185">Reference proteome</keyword>
<evidence type="ECO:0000256" key="6">
    <source>
        <dbReference type="ARBA" id="ARBA00022781"/>
    </source>
</evidence>
<name>A0A2D0SD91_ICTPU</name>
<keyword evidence="3" id="KW-0813">Transport</keyword>
<evidence type="ECO:0000256" key="4">
    <source>
        <dbReference type="ARBA" id="ARBA00022475"/>
    </source>
</evidence>
<evidence type="ECO:0000256" key="7">
    <source>
        <dbReference type="ARBA" id="ARBA00022989"/>
    </source>
</evidence>
<evidence type="ECO:0000256" key="1">
    <source>
        <dbReference type="ARBA" id="ARBA00004651"/>
    </source>
</evidence>
<dbReference type="KEGG" id="ipu:108274810"/>